<evidence type="ECO:0000313" key="3">
    <source>
        <dbReference type="Proteomes" id="UP000708208"/>
    </source>
</evidence>
<reference evidence="2" key="1">
    <citation type="submission" date="2021-06" db="EMBL/GenBank/DDBJ databases">
        <authorList>
            <person name="Hodson N. C."/>
            <person name="Mongue J. A."/>
            <person name="Jaron S. K."/>
        </authorList>
    </citation>
    <scope>NUCLEOTIDE SEQUENCE</scope>
</reference>
<protein>
    <submittedName>
        <fullName evidence="2">Uncharacterized protein</fullName>
    </submittedName>
</protein>
<evidence type="ECO:0000256" key="1">
    <source>
        <dbReference type="SAM" id="MobiDB-lite"/>
    </source>
</evidence>
<feature type="region of interest" description="Disordered" evidence="1">
    <location>
        <begin position="1"/>
        <end position="40"/>
    </location>
</feature>
<dbReference type="AlphaFoldDB" id="A0A8J2K3S4"/>
<sequence length="40" mass="4430">RNVLPAEDDEVASPSVFSQHQAKQAGATDEDDDKENKEEE</sequence>
<evidence type="ECO:0000313" key="2">
    <source>
        <dbReference type="EMBL" id="CAG7719394.1"/>
    </source>
</evidence>
<keyword evidence="3" id="KW-1185">Reference proteome</keyword>
<gene>
    <name evidence="2" type="ORF">AFUS01_LOCUS8720</name>
</gene>
<proteinExistence type="predicted"/>
<dbReference type="Proteomes" id="UP000708208">
    <property type="component" value="Unassembled WGS sequence"/>
</dbReference>
<dbReference type="EMBL" id="CAJVCH010060978">
    <property type="protein sequence ID" value="CAG7719394.1"/>
    <property type="molecule type" value="Genomic_DNA"/>
</dbReference>
<feature type="non-terminal residue" evidence="2">
    <location>
        <position position="1"/>
    </location>
</feature>
<feature type="compositionally biased region" description="Acidic residues" evidence="1">
    <location>
        <begin position="1"/>
        <end position="11"/>
    </location>
</feature>
<comment type="caution">
    <text evidence="2">The sequence shown here is derived from an EMBL/GenBank/DDBJ whole genome shotgun (WGS) entry which is preliminary data.</text>
</comment>
<name>A0A8J2K3S4_9HEXA</name>
<organism evidence="2 3">
    <name type="scientific">Allacma fusca</name>
    <dbReference type="NCBI Taxonomy" id="39272"/>
    <lineage>
        <taxon>Eukaryota</taxon>
        <taxon>Metazoa</taxon>
        <taxon>Ecdysozoa</taxon>
        <taxon>Arthropoda</taxon>
        <taxon>Hexapoda</taxon>
        <taxon>Collembola</taxon>
        <taxon>Symphypleona</taxon>
        <taxon>Sminthuridae</taxon>
        <taxon>Allacma</taxon>
    </lineage>
</organism>
<accession>A0A8J2K3S4</accession>